<proteinExistence type="predicted"/>
<evidence type="ECO:0000256" key="1">
    <source>
        <dbReference type="ARBA" id="ARBA00022723"/>
    </source>
</evidence>
<dbReference type="InterPro" id="IPR013083">
    <property type="entry name" value="Znf_RING/FYVE/PHD"/>
</dbReference>
<dbReference type="SUPFAM" id="SSF57850">
    <property type="entry name" value="RING/U-box"/>
    <property type="match status" value="1"/>
</dbReference>
<feature type="compositionally biased region" description="Low complexity" evidence="5">
    <location>
        <begin position="285"/>
        <end position="324"/>
    </location>
</feature>
<dbReference type="GO" id="GO:0016567">
    <property type="term" value="P:protein ubiquitination"/>
    <property type="evidence" value="ECO:0007669"/>
    <property type="project" value="TreeGrafter"/>
</dbReference>
<evidence type="ECO:0000256" key="6">
    <source>
        <dbReference type="SAM" id="SignalP"/>
    </source>
</evidence>
<feature type="compositionally biased region" description="Low complexity" evidence="5">
    <location>
        <begin position="185"/>
        <end position="211"/>
    </location>
</feature>
<feature type="compositionally biased region" description="Low complexity" evidence="5">
    <location>
        <begin position="33"/>
        <end position="47"/>
    </location>
</feature>
<dbReference type="InterPro" id="IPR001841">
    <property type="entry name" value="Znf_RING"/>
</dbReference>
<gene>
    <name evidence="8" type="ORF">Mgra_00005271</name>
</gene>
<feature type="region of interest" description="Disordered" evidence="5">
    <location>
        <begin position="184"/>
        <end position="269"/>
    </location>
</feature>
<feature type="region of interest" description="Disordered" evidence="5">
    <location>
        <begin position="29"/>
        <end position="68"/>
    </location>
</feature>
<accession>A0A8S9ZQ14</accession>
<name>A0A8S9ZQ14_9BILA</name>
<dbReference type="PANTHER" id="PTHR45969">
    <property type="entry name" value="RING ZINC FINGER PROTEIN-RELATED"/>
    <property type="match status" value="1"/>
</dbReference>
<evidence type="ECO:0000256" key="4">
    <source>
        <dbReference type="PROSITE-ProRule" id="PRU00175"/>
    </source>
</evidence>
<feature type="compositionally biased region" description="Low complexity" evidence="5">
    <location>
        <begin position="232"/>
        <end position="244"/>
    </location>
</feature>
<dbReference type="SMART" id="SM00184">
    <property type="entry name" value="RING"/>
    <property type="match status" value="1"/>
</dbReference>
<feature type="signal peptide" evidence="6">
    <location>
        <begin position="1"/>
        <end position="24"/>
    </location>
</feature>
<protein>
    <submittedName>
        <fullName evidence="8">RING-type domain-containing protein</fullName>
    </submittedName>
</protein>
<dbReference type="Pfam" id="PF13639">
    <property type="entry name" value="zf-RING_2"/>
    <property type="match status" value="1"/>
</dbReference>
<dbReference type="Proteomes" id="UP000605970">
    <property type="component" value="Unassembled WGS sequence"/>
</dbReference>
<evidence type="ECO:0000256" key="5">
    <source>
        <dbReference type="SAM" id="MobiDB-lite"/>
    </source>
</evidence>
<dbReference type="OrthoDB" id="8062037at2759"/>
<dbReference type="Gene3D" id="3.30.40.10">
    <property type="entry name" value="Zinc/RING finger domain, C3HC4 (zinc finger)"/>
    <property type="match status" value="1"/>
</dbReference>
<feature type="compositionally biased region" description="Polar residues" evidence="5">
    <location>
        <begin position="257"/>
        <end position="269"/>
    </location>
</feature>
<dbReference type="AlphaFoldDB" id="A0A8S9ZQ14"/>
<comment type="caution">
    <text evidence="8">The sequence shown here is derived from an EMBL/GenBank/DDBJ whole genome shotgun (WGS) entry which is preliminary data.</text>
</comment>
<sequence length="478" mass="54842">MKLNLKINLIIFSILFILLICVNGKGKEEGEGESSSYRTQQQQQQRGEVVREEEELNQNRVEEEGNQRRIIINPQQENINLTETIEQQQQQHPIEGERGRGRGGRSTNLFSAVRRHLTMTRVLRRLLNAARGQHYSDEKARKIWVERAFRFFHRDDLLKVKLQPNQEKRVADAMVEFVSSLRNLSSGQSSPSSAPQSPASSHSSPTQHQSPTNPPHFRLQNFPSFSDYLQRSVDQTSPPQQQSPHHLEPSIHPQDPSPSTMNIPSPSQLTQGQNIEINMEDIDLSLSPTTHPLSPTTHPLSPTTHPLSPTTHPLSPTTHPLSPSTHHHHPQDPSPSIPNNPSLPQSPHLHNIDVNMDEIAQIYQENEMEMPIEIKAVINEITWEEHISTPNSILNQFLIPRSFRCSICYEDYFPSPENVEQIVALEPCRHQFHLTCFAKYWSRGEKTCPLCRQPFIEDKNFKNEKKKEEDENEEKREG</sequence>
<keyword evidence="2 4" id="KW-0863">Zinc-finger</keyword>
<keyword evidence="9" id="KW-1185">Reference proteome</keyword>
<organism evidence="8 9">
    <name type="scientific">Meloidogyne graminicola</name>
    <dbReference type="NCBI Taxonomy" id="189291"/>
    <lineage>
        <taxon>Eukaryota</taxon>
        <taxon>Metazoa</taxon>
        <taxon>Ecdysozoa</taxon>
        <taxon>Nematoda</taxon>
        <taxon>Chromadorea</taxon>
        <taxon>Rhabditida</taxon>
        <taxon>Tylenchina</taxon>
        <taxon>Tylenchomorpha</taxon>
        <taxon>Tylenchoidea</taxon>
        <taxon>Meloidogynidae</taxon>
        <taxon>Meloidogyninae</taxon>
        <taxon>Meloidogyne</taxon>
    </lineage>
</organism>
<feature type="chain" id="PRO_5035721263" evidence="6">
    <location>
        <begin position="25"/>
        <end position="478"/>
    </location>
</feature>
<dbReference type="EMBL" id="JABEBT010000044">
    <property type="protein sequence ID" value="KAF7635303.1"/>
    <property type="molecule type" value="Genomic_DNA"/>
</dbReference>
<keyword evidence="3" id="KW-0862">Zinc</keyword>
<keyword evidence="6" id="KW-0732">Signal</keyword>
<dbReference type="GO" id="GO:0061630">
    <property type="term" value="F:ubiquitin protein ligase activity"/>
    <property type="evidence" value="ECO:0007669"/>
    <property type="project" value="TreeGrafter"/>
</dbReference>
<evidence type="ECO:0000259" key="7">
    <source>
        <dbReference type="PROSITE" id="PS50089"/>
    </source>
</evidence>
<keyword evidence="1" id="KW-0479">Metal-binding</keyword>
<evidence type="ECO:0000313" key="9">
    <source>
        <dbReference type="Proteomes" id="UP000605970"/>
    </source>
</evidence>
<dbReference type="PANTHER" id="PTHR45969:SF69">
    <property type="entry name" value="FINGER DOMAIN PROTEIN, PUTATIVE (AFU_ORTHOLOGUE AFUA_3G12190)-RELATED"/>
    <property type="match status" value="1"/>
</dbReference>
<evidence type="ECO:0000256" key="3">
    <source>
        <dbReference type="ARBA" id="ARBA00022833"/>
    </source>
</evidence>
<evidence type="ECO:0000256" key="2">
    <source>
        <dbReference type="ARBA" id="ARBA00022771"/>
    </source>
</evidence>
<reference evidence="8" key="1">
    <citation type="journal article" date="2020" name="Ecol. Evol.">
        <title>Genome structure and content of the rice root-knot nematode (Meloidogyne graminicola).</title>
        <authorList>
            <person name="Phan N.T."/>
            <person name="Danchin E.G.J."/>
            <person name="Klopp C."/>
            <person name="Perfus-Barbeoch L."/>
            <person name="Kozlowski D.K."/>
            <person name="Koutsovoulos G.D."/>
            <person name="Lopez-Roques C."/>
            <person name="Bouchez O."/>
            <person name="Zahm M."/>
            <person name="Besnard G."/>
            <person name="Bellafiore S."/>
        </authorList>
    </citation>
    <scope>NUCLEOTIDE SEQUENCE</scope>
    <source>
        <strain evidence="8">VN-18</strain>
    </source>
</reference>
<evidence type="ECO:0000313" key="8">
    <source>
        <dbReference type="EMBL" id="KAF7635303.1"/>
    </source>
</evidence>
<feature type="region of interest" description="Disordered" evidence="5">
    <location>
        <begin position="285"/>
        <end position="350"/>
    </location>
</feature>
<feature type="domain" description="RING-type" evidence="7">
    <location>
        <begin position="405"/>
        <end position="452"/>
    </location>
</feature>
<dbReference type="PROSITE" id="PS50089">
    <property type="entry name" value="ZF_RING_2"/>
    <property type="match status" value="1"/>
</dbReference>
<dbReference type="GO" id="GO:0008270">
    <property type="term" value="F:zinc ion binding"/>
    <property type="evidence" value="ECO:0007669"/>
    <property type="project" value="UniProtKB-KW"/>
</dbReference>